<evidence type="ECO:0000313" key="6">
    <source>
        <dbReference type="EMBL" id="BAD39015.1"/>
    </source>
</evidence>
<proteinExistence type="predicted"/>
<dbReference type="Pfam" id="PF01734">
    <property type="entry name" value="Patatin"/>
    <property type="match status" value="1"/>
</dbReference>
<dbReference type="InterPro" id="IPR002641">
    <property type="entry name" value="PNPLA_dom"/>
</dbReference>
<keyword evidence="6" id="KW-0449">Lipoprotein</keyword>
<keyword evidence="2 4" id="KW-0442">Lipid degradation</keyword>
<sequence>MSTKRGDRAMASAPKVGLALGGGFARGMAHIGVLQALVAAGIPIGLVAGTSAGSLVGALYAAGCDPWALEQLAAEMNWRSLVRLRLRRDGLLDTSGLERFLVERVGDLDFRDLRLPFGALATDLLDGQPVLIREGRVTTAVRASCAYPGIFLPVRVGEHTLVDGGLTQPIPARAARSMGADLVIGVELSQDPDPGYRPRNLLDIMMTSLALVQRPLIRASAAAADVLIRPDLREFNAIELDHVGEIVARGRQAAEEMIPAIRERLDALKAVARAGSGPDEPAASREAADP</sequence>
<dbReference type="SUPFAM" id="SSF52151">
    <property type="entry name" value="FabD/lysophospholipase-like"/>
    <property type="match status" value="1"/>
</dbReference>
<dbReference type="AlphaFoldDB" id="Q67TH8"/>
<dbReference type="Gene3D" id="3.40.1090.10">
    <property type="entry name" value="Cytosolic phospholipase A2 catalytic domain"/>
    <property type="match status" value="2"/>
</dbReference>
<feature type="active site" description="Nucleophile" evidence="4">
    <location>
        <position position="51"/>
    </location>
</feature>
<evidence type="ECO:0000313" key="7">
    <source>
        <dbReference type="Proteomes" id="UP000000417"/>
    </source>
</evidence>
<feature type="active site" description="Proton acceptor" evidence="4">
    <location>
        <position position="163"/>
    </location>
</feature>
<keyword evidence="7" id="KW-1185">Reference proteome</keyword>
<accession>Q67TH8</accession>
<feature type="short sequence motif" description="GXSXG" evidence="4">
    <location>
        <begin position="49"/>
        <end position="53"/>
    </location>
</feature>
<gene>
    <name evidence="6" type="ordered locus">STH30</name>
</gene>
<evidence type="ECO:0000256" key="4">
    <source>
        <dbReference type="PROSITE-ProRule" id="PRU01161"/>
    </source>
</evidence>
<dbReference type="PROSITE" id="PS51635">
    <property type="entry name" value="PNPLA"/>
    <property type="match status" value="1"/>
</dbReference>
<evidence type="ECO:0000256" key="2">
    <source>
        <dbReference type="ARBA" id="ARBA00022963"/>
    </source>
</evidence>
<evidence type="ECO:0000256" key="1">
    <source>
        <dbReference type="ARBA" id="ARBA00022801"/>
    </source>
</evidence>
<protein>
    <submittedName>
        <fullName evidence="6">Putative lipoprotein</fullName>
    </submittedName>
</protein>
<dbReference type="PANTHER" id="PTHR14226:SF76">
    <property type="entry name" value="NTE FAMILY PROTEIN RSSA"/>
    <property type="match status" value="1"/>
</dbReference>
<dbReference type="GO" id="GO:0016787">
    <property type="term" value="F:hydrolase activity"/>
    <property type="evidence" value="ECO:0007669"/>
    <property type="project" value="UniProtKB-UniRule"/>
</dbReference>
<keyword evidence="1 4" id="KW-0378">Hydrolase</keyword>
<dbReference type="eggNOG" id="COG1752">
    <property type="taxonomic scope" value="Bacteria"/>
</dbReference>
<dbReference type="STRING" id="292459.STH30"/>
<dbReference type="CDD" id="cd07205">
    <property type="entry name" value="Pat_PNPLA6_PNPLA7_NTE1_like"/>
    <property type="match status" value="1"/>
</dbReference>
<comment type="caution">
    <text evidence="4">Lacks conserved residue(s) required for the propagation of feature annotation.</text>
</comment>
<organism evidence="6 7">
    <name type="scientific">Symbiobacterium thermophilum (strain DSM 24528 / JCM 14929 / IAM 14863 / T)</name>
    <dbReference type="NCBI Taxonomy" id="292459"/>
    <lineage>
        <taxon>Bacteria</taxon>
        <taxon>Bacillati</taxon>
        <taxon>Bacillota</taxon>
        <taxon>Clostridia</taxon>
        <taxon>Eubacteriales</taxon>
        <taxon>Symbiobacteriaceae</taxon>
        <taxon>Symbiobacterium</taxon>
    </lineage>
</organism>
<dbReference type="Proteomes" id="UP000000417">
    <property type="component" value="Chromosome"/>
</dbReference>
<evidence type="ECO:0000256" key="3">
    <source>
        <dbReference type="ARBA" id="ARBA00023098"/>
    </source>
</evidence>
<dbReference type="KEGG" id="sth:STH30"/>
<name>Q67TH8_SYMTH</name>
<evidence type="ECO:0000259" key="5">
    <source>
        <dbReference type="PROSITE" id="PS51635"/>
    </source>
</evidence>
<dbReference type="HOGENOM" id="CLU_047251_1_0_9"/>
<dbReference type="InterPro" id="IPR050301">
    <property type="entry name" value="NTE"/>
</dbReference>
<feature type="short sequence motif" description="DGA/G" evidence="4">
    <location>
        <begin position="163"/>
        <end position="165"/>
    </location>
</feature>
<dbReference type="EMBL" id="AP006840">
    <property type="protein sequence ID" value="BAD39015.1"/>
    <property type="molecule type" value="Genomic_DNA"/>
</dbReference>
<dbReference type="InterPro" id="IPR016035">
    <property type="entry name" value="Acyl_Trfase/lysoPLipase"/>
</dbReference>
<feature type="domain" description="PNPLA" evidence="5">
    <location>
        <begin position="18"/>
        <end position="176"/>
    </location>
</feature>
<dbReference type="GO" id="GO:0016042">
    <property type="term" value="P:lipid catabolic process"/>
    <property type="evidence" value="ECO:0007669"/>
    <property type="project" value="UniProtKB-UniRule"/>
</dbReference>
<dbReference type="PANTHER" id="PTHR14226">
    <property type="entry name" value="NEUROPATHY TARGET ESTERASE/SWISS CHEESE D.MELANOGASTER"/>
    <property type="match status" value="1"/>
</dbReference>
<reference evidence="6 7" key="1">
    <citation type="journal article" date="2004" name="Nucleic Acids Res.">
        <title>Genome sequence of Symbiobacterium thermophilum, an uncultivable bacterium that depends on microbial commensalism.</title>
        <authorList>
            <person name="Ueda K."/>
            <person name="Yamashita A."/>
            <person name="Ishikawa J."/>
            <person name="Shimada M."/>
            <person name="Watsuji T."/>
            <person name="Morimura K."/>
            <person name="Ikeda H."/>
            <person name="Hattori M."/>
            <person name="Beppu T."/>
        </authorList>
    </citation>
    <scope>NUCLEOTIDE SEQUENCE [LARGE SCALE GENOMIC DNA]</scope>
    <source>
        <strain evidence="7">T / IAM 14863</strain>
    </source>
</reference>
<keyword evidence="3 4" id="KW-0443">Lipid metabolism</keyword>